<dbReference type="EMBL" id="CP006664">
    <property type="protein sequence ID" value="AIJ08468.1"/>
    <property type="molecule type" value="Genomic_DNA"/>
</dbReference>
<reference evidence="2 3" key="1">
    <citation type="journal article" date="2012" name="PLoS ONE">
        <title>Edwardsiella comparative phylogenomics reveal the new intra/inter-species taxonomic relationships, virulence evolution and niche adaptation mechanisms.</title>
        <authorList>
            <person name="Yang M."/>
            <person name="Lv Y."/>
            <person name="Xiao J."/>
            <person name="Wu H."/>
            <person name="Zheng H."/>
            <person name="Liu Q."/>
            <person name="Zhang Y."/>
            <person name="Wang Q."/>
        </authorList>
    </citation>
    <scope>NUCLEOTIDE SEQUENCE [LARGE SCALE GENOMIC DNA]</scope>
    <source>
        <strain evidence="3">080813</strain>
    </source>
</reference>
<sequence>MMGKWGCSLLLLLTAAQAQAAWQCQVKPQDDIIISAQQVQIVGASGNLQISRDGAVTRDGHPLALSADARRQAETLQRDLRRDVPWIDQGVQTRLDRARGALDNIIVEQLGRDSNVRNRLSTLDTQLKAQMNRVLEKRSDGYAFHHQAIAQVEKEGQTLVNQTLGGVLQDSINEMGAKGLLQAGKSDNPLQAVLGNLGGLQQSIRTEWDKQDNDLRAFGQQACERVQALDSQRKALLKALPAS</sequence>
<dbReference type="KEGG" id="ete:ETEE_2023"/>
<dbReference type="AlphaFoldDB" id="A0A076LPC2"/>
<dbReference type="HOGENOM" id="CLU_1159649_0_0_6"/>
<dbReference type="NCBIfam" id="NF007913">
    <property type="entry name" value="PRK10626.1"/>
    <property type="match status" value="1"/>
</dbReference>
<gene>
    <name evidence="2" type="ORF">ETEE_2023</name>
</gene>
<proteinExistence type="predicted"/>
<keyword evidence="1" id="KW-0732">Signal</keyword>
<evidence type="ECO:0000313" key="2">
    <source>
        <dbReference type="EMBL" id="AIJ08468.1"/>
    </source>
</evidence>
<feature type="chain" id="PRO_5001714661" description="Periplasmic protein" evidence="1">
    <location>
        <begin position="21"/>
        <end position="243"/>
    </location>
</feature>
<organism evidence="2 3">
    <name type="scientific">Edwardsiella anguillarum ET080813</name>
    <dbReference type="NCBI Taxonomy" id="667120"/>
    <lineage>
        <taxon>Bacteria</taxon>
        <taxon>Pseudomonadati</taxon>
        <taxon>Pseudomonadota</taxon>
        <taxon>Gammaproteobacteria</taxon>
        <taxon>Enterobacterales</taxon>
        <taxon>Hafniaceae</taxon>
        <taxon>Edwardsiella</taxon>
    </lineage>
</organism>
<evidence type="ECO:0000256" key="1">
    <source>
        <dbReference type="SAM" id="SignalP"/>
    </source>
</evidence>
<accession>A0A076LPC2</accession>
<dbReference type="Proteomes" id="UP000028681">
    <property type="component" value="Chromosome"/>
</dbReference>
<dbReference type="InterPro" id="IPR021307">
    <property type="entry name" value="DUF2884"/>
</dbReference>
<feature type="signal peptide" evidence="1">
    <location>
        <begin position="1"/>
        <end position="20"/>
    </location>
</feature>
<protein>
    <recommendedName>
        <fullName evidence="4">Periplasmic protein</fullName>
    </recommendedName>
</protein>
<evidence type="ECO:0000313" key="3">
    <source>
        <dbReference type="Proteomes" id="UP000028681"/>
    </source>
</evidence>
<evidence type="ECO:0008006" key="4">
    <source>
        <dbReference type="Google" id="ProtNLM"/>
    </source>
</evidence>
<name>A0A076LPC2_9GAMM</name>
<dbReference type="Pfam" id="PF11101">
    <property type="entry name" value="DUF2884"/>
    <property type="match status" value="1"/>
</dbReference>